<dbReference type="PROSITE" id="PS50195">
    <property type="entry name" value="PX"/>
    <property type="match status" value="1"/>
</dbReference>
<feature type="compositionally biased region" description="Polar residues" evidence="5">
    <location>
        <begin position="513"/>
        <end position="522"/>
    </location>
</feature>
<evidence type="ECO:0000259" key="7">
    <source>
        <dbReference type="PROSITE" id="PS50195"/>
    </source>
</evidence>
<dbReference type="PANTHER" id="PTHR46858">
    <property type="entry name" value="OS05G0521000 PROTEIN"/>
    <property type="match status" value="1"/>
</dbReference>
<evidence type="ECO:0008006" key="10">
    <source>
        <dbReference type="Google" id="ProtNLM"/>
    </source>
</evidence>
<dbReference type="AlphaFoldDB" id="A0A813G0X4"/>
<evidence type="ECO:0000256" key="3">
    <source>
        <dbReference type="ARBA" id="ARBA00022833"/>
    </source>
</evidence>
<dbReference type="GO" id="GO:0016567">
    <property type="term" value="P:protein ubiquitination"/>
    <property type="evidence" value="ECO:0007669"/>
    <property type="project" value="TreeGrafter"/>
</dbReference>
<comment type="caution">
    <text evidence="8">The sequence shown here is derived from an EMBL/GenBank/DDBJ whole genome shotgun (WGS) entry which is preliminary data.</text>
</comment>
<dbReference type="EMBL" id="CAJNNV010026647">
    <property type="protein sequence ID" value="CAE8618720.1"/>
    <property type="molecule type" value="Genomic_DNA"/>
</dbReference>
<dbReference type="SUPFAM" id="SSF64268">
    <property type="entry name" value="PX domain"/>
    <property type="match status" value="1"/>
</dbReference>
<feature type="compositionally biased region" description="Pro residues" evidence="5">
    <location>
        <begin position="338"/>
        <end position="348"/>
    </location>
</feature>
<feature type="compositionally biased region" description="Low complexity" evidence="5">
    <location>
        <begin position="485"/>
        <end position="502"/>
    </location>
</feature>
<gene>
    <name evidence="8" type="ORF">PGLA1383_LOCUS36321</name>
</gene>
<reference evidence="8" key="1">
    <citation type="submission" date="2021-02" db="EMBL/GenBank/DDBJ databases">
        <authorList>
            <person name="Dougan E. K."/>
            <person name="Rhodes N."/>
            <person name="Thang M."/>
            <person name="Chan C."/>
        </authorList>
    </citation>
    <scope>NUCLEOTIDE SEQUENCE</scope>
</reference>
<keyword evidence="9" id="KW-1185">Reference proteome</keyword>
<dbReference type="InterPro" id="IPR036871">
    <property type="entry name" value="PX_dom_sf"/>
</dbReference>
<dbReference type="Pfam" id="PF13920">
    <property type="entry name" value="zf-C3HC4_3"/>
    <property type="match status" value="1"/>
</dbReference>
<dbReference type="SUPFAM" id="SSF57850">
    <property type="entry name" value="RING/U-box"/>
    <property type="match status" value="1"/>
</dbReference>
<keyword evidence="2 4" id="KW-0863">Zinc-finger</keyword>
<evidence type="ECO:0000256" key="5">
    <source>
        <dbReference type="SAM" id="MobiDB-lite"/>
    </source>
</evidence>
<dbReference type="Gene3D" id="3.30.40.10">
    <property type="entry name" value="Zinc/RING finger domain, C3HC4 (zinc finger)"/>
    <property type="match status" value="1"/>
</dbReference>
<dbReference type="PANTHER" id="PTHR46858:SF5">
    <property type="entry name" value="E3 UBIQUITIN-PROTEIN LIGASE APD1-RELATED"/>
    <property type="match status" value="1"/>
</dbReference>
<evidence type="ECO:0000313" key="8">
    <source>
        <dbReference type="EMBL" id="CAE8618720.1"/>
    </source>
</evidence>
<dbReference type="InterPro" id="IPR001841">
    <property type="entry name" value="Znf_RING"/>
</dbReference>
<feature type="compositionally biased region" description="Polar residues" evidence="5">
    <location>
        <begin position="349"/>
        <end position="366"/>
    </location>
</feature>
<feature type="region of interest" description="Disordered" evidence="5">
    <location>
        <begin position="324"/>
        <end position="559"/>
    </location>
</feature>
<feature type="domain" description="PX" evidence="7">
    <location>
        <begin position="10"/>
        <end position="132"/>
    </location>
</feature>
<feature type="compositionally biased region" description="Low complexity" evidence="5">
    <location>
        <begin position="367"/>
        <end position="376"/>
    </location>
</feature>
<feature type="compositionally biased region" description="Low complexity" evidence="5">
    <location>
        <begin position="391"/>
        <end position="405"/>
    </location>
</feature>
<sequence>MAGPPAGNAEQQASYLSAFIEGFKEVNDHVEYRIKVCHRSNVTWRVWRRFSDFVREHDNLVAECSGNEERRKRLPPRPVKSWLPVFSLQISSQLCEQRQQELEVYLEQLLADRDLHQAAPVLALLGLRSPEPPAGLRVVPRANGLELEVRPPRNQSSEDEVGEGAGSLTPGGAPVDGYTIDIVNADSGLKHSLKRDVRSGRNLQRAQIGRLQAGLHRFEVASFNVVGLSSIVFVTVDPEQAMLSLSPEAPVVEPRLEAMASPAVEPRGLRSVEPEPRQQAIQLAFERQILRMQRHRREAETRIHEPSVETSCPQPIIQQEWESHPQPHAHIQQDQQPPTQPSHQPPPQLNHQPDIQQHNQSRITGQNNNSNNSNNNLRQQHHIQQDRLRAVQQHQPPVHQHQQQDVQRRQHPPIPQNLQPTVHQHHQLPPRQHQPPVEAHQQPPNQQTQQQQQQHQQTQHPHAPRQHQQTPTDAPRQHQHHQPERPQQQQQQQQQQQLLAQQSATTRAERHVQPNTVLQSALTPFRNVFGGRPGSSRGASVLPEPPRPQAEPPSSEQVPEDEDEELLCVICMALPKTHAFIPCGHRCVCGGCASAIVGVRSGAACPVCRVDTQHVIKIFT</sequence>
<accession>A0A813G0X4</accession>
<dbReference type="SMART" id="SM00312">
    <property type="entry name" value="PX"/>
    <property type="match status" value="1"/>
</dbReference>
<evidence type="ECO:0000313" key="9">
    <source>
        <dbReference type="Proteomes" id="UP000654075"/>
    </source>
</evidence>
<evidence type="ECO:0000256" key="4">
    <source>
        <dbReference type="PROSITE-ProRule" id="PRU00175"/>
    </source>
</evidence>
<feature type="domain" description="RING-type" evidence="6">
    <location>
        <begin position="568"/>
        <end position="609"/>
    </location>
</feature>
<keyword evidence="3" id="KW-0862">Zinc</keyword>
<protein>
    <recommendedName>
        <fullName evidence="10">RING-type E3 ubiquitin transferase</fullName>
    </recommendedName>
</protein>
<organism evidence="8 9">
    <name type="scientific">Polarella glacialis</name>
    <name type="common">Dinoflagellate</name>
    <dbReference type="NCBI Taxonomy" id="89957"/>
    <lineage>
        <taxon>Eukaryota</taxon>
        <taxon>Sar</taxon>
        <taxon>Alveolata</taxon>
        <taxon>Dinophyceae</taxon>
        <taxon>Suessiales</taxon>
        <taxon>Suessiaceae</taxon>
        <taxon>Polarella</taxon>
    </lineage>
</organism>
<dbReference type="InterPro" id="IPR001683">
    <property type="entry name" value="PX_dom"/>
</dbReference>
<dbReference type="CDD" id="cd06093">
    <property type="entry name" value="PX_domain"/>
    <property type="match status" value="1"/>
</dbReference>
<proteinExistence type="predicted"/>
<dbReference type="Proteomes" id="UP000654075">
    <property type="component" value="Unassembled WGS sequence"/>
</dbReference>
<dbReference type="OrthoDB" id="1711136at2759"/>
<dbReference type="Pfam" id="PF00787">
    <property type="entry name" value="PX"/>
    <property type="match status" value="1"/>
</dbReference>
<dbReference type="Gene3D" id="3.30.1520.10">
    <property type="entry name" value="Phox-like domain"/>
    <property type="match status" value="1"/>
</dbReference>
<dbReference type="InterPro" id="IPR013083">
    <property type="entry name" value="Znf_RING/FYVE/PHD"/>
</dbReference>
<keyword evidence="1" id="KW-0479">Metal-binding</keyword>
<evidence type="ECO:0000256" key="1">
    <source>
        <dbReference type="ARBA" id="ARBA00022723"/>
    </source>
</evidence>
<dbReference type="PROSITE" id="PS50089">
    <property type="entry name" value="ZF_RING_2"/>
    <property type="match status" value="1"/>
</dbReference>
<feature type="compositionally biased region" description="Low complexity" evidence="5">
    <location>
        <begin position="429"/>
        <end position="474"/>
    </location>
</feature>
<evidence type="ECO:0000259" key="6">
    <source>
        <dbReference type="PROSITE" id="PS50089"/>
    </source>
</evidence>
<feature type="region of interest" description="Disordered" evidence="5">
    <location>
        <begin position="148"/>
        <end position="173"/>
    </location>
</feature>
<dbReference type="GO" id="GO:0035091">
    <property type="term" value="F:phosphatidylinositol binding"/>
    <property type="evidence" value="ECO:0007669"/>
    <property type="project" value="InterPro"/>
</dbReference>
<dbReference type="GO" id="GO:0061630">
    <property type="term" value="F:ubiquitin protein ligase activity"/>
    <property type="evidence" value="ECO:0007669"/>
    <property type="project" value="TreeGrafter"/>
</dbReference>
<evidence type="ECO:0000256" key="2">
    <source>
        <dbReference type="ARBA" id="ARBA00022771"/>
    </source>
</evidence>
<name>A0A813G0X4_POLGL</name>
<dbReference type="GO" id="GO:0008270">
    <property type="term" value="F:zinc ion binding"/>
    <property type="evidence" value="ECO:0007669"/>
    <property type="project" value="UniProtKB-KW"/>
</dbReference>